<feature type="compositionally biased region" description="Low complexity" evidence="1">
    <location>
        <begin position="271"/>
        <end position="280"/>
    </location>
</feature>
<protein>
    <submittedName>
        <fullName evidence="2">Uncharacterized protein</fullName>
    </submittedName>
</protein>
<feature type="compositionally biased region" description="Basic residues" evidence="1">
    <location>
        <begin position="252"/>
        <end position="264"/>
    </location>
</feature>
<organism evidence="2 3">
    <name type="scientific">Rickenella mellea</name>
    <dbReference type="NCBI Taxonomy" id="50990"/>
    <lineage>
        <taxon>Eukaryota</taxon>
        <taxon>Fungi</taxon>
        <taxon>Dikarya</taxon>
        <taxon>Basidiomycota</taxon>
        <taxon>Agaricomycotina</taxon>
        <taxon>Agaricomycetes</taxon>
        <taxon>Hymenochaetales</taxon>
        <taxon>Rickenellaceae</taxon>
        <taxon>Rickenella</taxon>
    </lineage>
</organism>
<dbReference type="AlphaFoldDB" id="A0A4Y7QNF6"/>
<evidence type="ECO:0000313" key="2">
    <source>
        <dbReference type="EMBL" id="TDL28926.1"/>
    </source>
</evidence>
<reference evidence="2 3" key="1">
    <citation type="submission" date="2018-06" db="EMBL/GenBank/DDBJ databases">
        <title>A transcriptomic atlas of mushroom development highlights an independent origin of complex multicellularity.</title>
        <authorList>
            <consortium name="DOE Joint Genome Institute"/>
            <person name="Krizsan K."/>
            <person name="Almasi E."/>
            <person name="Merenyi Z."/>
            <person name="Sahu N."/>
            <person name="Viragh M."/>
            <person name="Koszo T."/>
            <person name="Mondo S."/>
            <person name="Kiss B."/>
            <person name="Balint B."/>
            <person name="Kues U."/>
            <person name="Barry K."/>
            <person name="Hegedus J.C."/>
            <person name="Henrissat B."/>
            <person name="Johnson J."/>
            <person name="Lipzen A."/>
            <person name="Ohm R."/>
            <person name="Nagy I."/>
            <person name="Pangilinan J."/>
            <person name="Yan J."/>
            <person name="Xiong Y."/>
            <person name="Grigoriev I.V."/>
            <person name="Hibbett D.S."/>
            <person name="Nagy L.G."/>
        </authorList>
    </citation>
    <scope>NUCLEOTIDE SEQUENCE [LARGE SCALE GENOMIC DNA]</scope>
    <source>
        <strain evidence="2 3">SZMC22713</strain>
    </source>
</reference>
<dbReference type="SUPFAM" id="SSF74788">
    <property type="entry name" value="Cullin repeat-like"/>
    <property type="match status" value="1"/>
</dbReference>
<name>A0A4Y7QNF6_9AGAM</name>
<sequence>MPNPSAGSANPAASLSALWGYIQPALDHIVRSPTNTPAKAPAVSVEYHVGIHTAVYNYFTTLSDPVALPQSSTSTTTTTTASAKGKNPATSGTDLYSQLDKYYEDTCRELLAGCPPDDDTTLIAYLVPCFHRFSAGAASVNRLLNYVNRHYVKRAVEEDRGWLRVADVLDVVARTIKDTDTRENIAKRLREQRKEELRKWGYEDAAGDEAIAKAEAGAEAASALDRIVPLQSLAHRRFRTEILDPLLAVPKAKGKHKPKGKKKPPLPSPPTSTSASTSSSIEKPQPPGPGPGPKGRLARAVKDLIESKDGDEERRRKLARDMDFAMGTAGIKLDHPLRKKLDKFASAVSLPKD</sequence>
<proteinExistence type="predicted"/>
<dbReference type="Gene3D" id="1.20.1310.10">
    <property type="entry name" value="Cullin Repeats"/>
    <property type="match status" value="1"/>
</dbReference>
<dbReference type="EMBL" id="ML170157">
    <property type="protein sequence ID" value="TDL28926.1"/>
    <property type="molecule type" value="Genomic_DNA"/>
</dbReference>
<dbReference type="OrthoDB" id="27073at2759"/>
<feature type="region of interest" description="Disordered" evidence="1">
    <location>
        <begin position="249"/>
        <end position="317"/>
    </location>
</feature>
<evidence type="ECO:0000256" key="1">
    <source>
        <dbReference type="SAM" id="MobiDB-lite"/>
    </source>
</evidence>
<dbReference type="STRING" id="50990.A0A4Y7QNF6"/>
<feature type="region of interest" description="Disordered" evidence="1">
    <location>
        <begin position="69"/>
        <end position="92"/>
    </location>
</feature>
<evidence type="ECO:0000313" key="3">
    <source>
        <dbReference type="Proteomes" id="UP000294933"/>
    </source>
</evidence>
<accession>A0A4Y7QNF6</accession>
<feature type="compositionally biased region" description="Low complexity" evidence="1">
    <location>
        <begin position="71"/>
        <end position="83"/>
    </location>
</feature>
<dbReference type="VEuPathDB" id="FungiDB:BD410DRAFT_738770"/>
<keyword evidence="3" id="KW-1185">Reference proteome</keyword>
<dbReference type="InterPro" id="IPR016159">
    <property type="entry name" value="Cullin_repeat-like_dom_sf"/>
</dbReference>
<dbReference type="Proteomes" id="UP000294933">
    <property type="component" value="Unassembled WGS sequence"/>
</dbReference>
<feature type="compositionally biased region" description="Basic and acidic residues" evidence="1">
    <location>
        <begin position="300"/>
        <end position="317"/>
    </location>
</feature>
<gene>
    <name evidence="2" type="ORF">BD410DRAFT_738770</name>
</gene>